<dbReference type="Proteomes" id="UP000314294">
    <property type="component" value="Unassembled WGS sequence"/>
</dbReference>
<protein>
    <recommendedName>
        <fullName evidence="5">Secreted protein</fullName>
    </recommendedName>
</protein>
<comment type="caution">
    <text evidence="3">The sequence shown here is derived from an EMBL/GenBank/DDBJ whole genome shotgun (WGS) entry which is preliminary data.</text>
</comment>
<organism evidence="3 4">
    <name type="scientific">Liparis tanakae</name>
    <name type="common">Tanaka's snailfish</name>
    <dbReference type="NCBI Taxonomy" id="230148"/>
    <lineage>
        <taxon>Eukaryota</taxon>
        <taxon>Metazoa</taxon>
        <taxon>Chordata</taxon>
        <taxon>Craniata</taxon>
        <taxon>Vertebrata</taxon>
        <taxon>Euteleostomi</taxon>
        <taxon>Actinopterygii</taxon>
        <taxon>Neopterygii</taxon>
        <taxon>Teleostei</taxon>
        <taxon>Neoteleostei</taxon>
        <taxon>Acanthomorphata</taxon>
        <taxon>Eupercaria</taxon>
        <taxon>Perciformes</taxon>
        <taxon>Cottioidei</taxon>
        <taxon>Cottales</taxon>
        <taxon>Liparidae</taxon>
        <taxon>Liparis</taxon>
    </lineage>
</organism>
<reference evidence="3 4" key="1">
    <citation type="submission" date="2019-03" db="EMBL/GenBank/DDBJ databases">
        <title>First draft genome of Liparis tanakae, snailfish: a comprehensive survey of snailfish specific genes.</title>
        <authorList>
            <person name="Kim W."/>
            <person name="Song I."/>
            <person name="Jeong J.-H."/>
            <person name="Kim D."/>
            <person name="Kim S."/>
            <person name="Ryu S."/>
            <person name="Song J.Y."/>
            <person name="Lee S.K."/>
        </authorList>
    </citation>
    <scope>NUCLEOTIDE SEQUENCE [LARGE SCALE GENOMIC DNA]</scope>
    <source>
        <tissue evidence="3">Muscle</tissue>
    </source>
</reference>
<dbReference type="AlphaFoldDB" id="A0A4Z2G0I0"/>
<evidence type="ECO:0000313" key="3">
    <source>
        <dbReference type="EMBL" id="TNN46615.1"/>
    </source>
</evidence>
<feature type="region of interest" description="Disordered" evidence="1">
    <location>
        <begin position="47"/>
        <end position="72"/>
    </location>
</feature>
<gene>
    <name evidence="3" type="ORF">EYF80_043202</name>
</gene>
<accession>A0A4Z2G0I0</accession>
<name>A0A4Z2G0I0_9TELE</name>
<sequence length="72" mass="7891">MSEWVVFRLCSFFLAVVGPVDPAVGRQAEKFSVDPAGVAQHLCRPPGPPFGLVSRPRHAPTEDTPPSWELHI</sequence>
<feature type="chain" id="PRO_5021504996" description="Secreted protein" evidence="2">
    <location>
        <begin position="23"/>
        <end position="72"/>
    </location>
</feature>
<evidence type="ECO:0000313" key="4">
    <source>
        <dbReference type="Proteomes" id="UP000314294"/>
    </source>
</evidence>
<keyword evidence="2" id="KW-0732">Signal</keyword>
<evidence type="ECO:0008006" key="5">
    <source>
        <dbReference type="Google" id="ProtNLM"/>
    </source>
</evidence>
<feature type="signal peptide" evidence="2">
    <location>
        <begin position="1"/>
        <end position="22"/>
    </location>
</feature>
<keyword evidence="4" id="KW-1185">Reference proteome</keyword>
<evidence type="ECO:0000256" key="2">
    <source>
        <dbReference type="SAM" id="SignalP"/>
    </source>
</evidence>
<evidence type="ECO:0000256" key="1">
    <source>
        <dbReference type="SAM" id="MobiDB-lite"/>
    </source>
</evidence>
<dbReference type="EMBL" id="SRLO01000781">
    <property type="protein sequence ID" value="TNN46615.1"/>
    <property type="molecule type" value="Genomic_DNA"/>
</dbReference>
<proteinExistence type="predicted"/>